<dbReference type="EMBL" id="JAAAIN010002326">
    <property type="protein sequence ID" value="KAG0294446.1"/>
    <property type="molecule type" value="Genomic_DNA"/>
</dbReference>
<dbReference type="GO" id="GO:0004190">
    <property type="term" value="F:aspartic-type endopeptidase activity"/>
    <property type="evidence" value="ECO:0007669"/>
    <property type="project" value="UniProtKB-KW"/>
</dbReference>
<dbReference type="SUPFAM" id="SSF50630">
    <property type="entry name" value="Acid proteases"/>
    <property type="match status" value="1"/>
</dbReference>
<gene>
    <name evidence="6" type="ORF">BGZ97_005089</name>
</gene>
<dbReference type="PANTHER" id="PTHR47966:SF51">
    <property type="entry name" value="BETA-SITE APP-CLEAVING ENZYME, ISOFORM A-RELATED"/>
    <property type="match status" value="1"/>
</dbReference>
<dbReference type="OrthoDB" id="2747330at2759"/>
<feature type="disulfide bond" evidence="3">
    <location>
        <begin position="110"/>
        <end position="115"/>
    </location>
</feature>
<dbReference type="InterPro" id="IPR021109">
    <property type="entry name" value="Peptidase_aspartic_dom_sf"/>
</dbReference>
<keyword evidence="2" id="KW-0645">Protease</keyword>
<dbReference type="Pfam" id="PF00026">
    <property type="entry name" value="Asp"/>
    <property type="match status" value="1"/>
</dbReference>
<reference evidence="6" key="1">
    <citation type="journal article" date="2020" name="Fungal Divers.">
        <title>Resolving the Mortierellaceae phylogeny through synthesis of multi-gene phylogenetics and phylogenomics.</title>
        <authorList>
            <person name="Vandepol N."/>
            <person name="Liber J."/>
            <person name="Desiro A."/>
            <person name="Na H."/>
            <person name="Kennedy M."/>
            <person name="Barry K."/>
            <person name="Grigoriev I.V."/>
            <person name="Miller A.N."/>
            <person name="O'Donnell K."/>
            <person name="Stajich J.E."/>
            <person name="Bonito G."/>
        </authorList>
    </citation>
    <scope>NUCLEOTIDE SEQUENCE</scope>
    <source>
        <strain evidence="6">NVP60</strain>
    </source>
</reference>
<feature type="domain" description="Peptidase A1" evidence="5">
    <location>
        <begin position="79"/>
        <end position="154"/>
    </location>
</feature>
<feature type="signal peptide" evidence="4">
    <location>
        <begin position="1"/>
        <end position="21"/>
    </location>
</feature>
<keyword evidence="2" id="KW-0378">Hydrolase</keyword>
<comment type="caution">
    <text evidence="6">The sequence shown here is derived from an EMBL/GenBank/DDBJ whole genome shotgun (WGS) entry which is preliminary data.</text>
</comment>
<dbReference type="Gene3D" id="2.40.70.10">
    <property type="entry name" value="Acid Proteases"/>
    <property type="match status" value="1"/>
</dbReference>
<evidence type="ECO:0000256" key="3">
    <source>
        <dbReference type="PIRSR" id="PIRSR601461-2"/>
    </source>
</evidence>
<dbReference type="InterPro" id="IPR033121">
    <property type="entry name" value="PEPTIDASE_A1"/>
</dbReference>
<evidence type="ECO:0000256" key="1">
    <source>
        <dbReference type="ARBA" id="ARBA00007447"/>
    </source>
</evidence>
<evidence type="ECO:0000259" key="5">
    <source>
        <dbReference type="PROSITE" id="PS51767"/>
    </source>
</evidence>
<keyword evidence="3" id="KW-1015">Disulfide bond</keyword>
<evidence type="ECO:0000313" key="6">
    <source>
        <dbReference type="EMBL" id="KAG0294446.1"/>
    </source>
</evidence>
<keyword evidence="2" id="KW-0064">Aspartyl protease</keyword>
<dbReference type="Proteomes" id="UP000823405">
    <property type="component" value="Unassembled WGS sequence"/>
</dbReference>
<dbReference type="PROSITE" id="PS51767">
    <property type="entry name" value="PEPTIDASE_A1"/>
    <property type="match status" value="1"/>
</dbReference>
<keyword evidence="4" id="KW-0732">Signal</keyword>
<dbReference type="GO" id="GO:0006508">
    <property type="term" value="P:proteolysis"/>
    <property type="evidence" value="ECO:0007669"/>
    <property type="project" value="InterPro"/>
</dbReference>
<keyword evidence="7" id="KW-1185">Reference proteome</keyword>
<dbReference type="PROSITE" id="PS00141">
    <property type="entry name" value="ASP_PROTEASE"/>
    <property type="match status" value="1"/>
</dbReference>
<dbReference type="PANTHER" id="PTHR47966">
    <property type="entry name" value="BETA-SITE APP-CLEAVING ENZYME, ISOFORM A-RELATED"/>
    <property type="match status" value="1"/>
</dbReference>
<dbReference type="InterPro" id="IPR001969">
    <property type="entry name" value="Aspartic_peptidase_AS"/>
</dbReference>
<accession>A0A9P6UGK9</accession>
<evidence type="ECO:0000313" key="7">
    <source>
        <dbReference type="Proteomes" id="UP000823405"/>
    </source>
</evidence>
<comment type="similarity">
    <text evidence="1">Belongs to the peptidase A1 family.</text>
</comment>
<proteinExistence type="inferred from homology"/>
<protein>
    <recommendedName>
        <fullName evidence="5">Peptidase A1 domain-containing protein</fullName>
    </recommendedName>
</protein>
<feature type="chain" id="PRO_5040169853" description="Peptidase A1 domain-containing protein" evidence="4">
    <location>
        <begin position="22"/>
        <end position="154"/>
    </location>
</feature>
<evidence type="ECO:0000256" key="4">
    <source>
        <dbReference type="SAM" id="SignalP"/>
    </source>
</evidence>
<feature type="non-terminal residue" evidence="6">
    <location>
        <position position="154"/>
    </location>
</feature>
<name>A0A9P6UGK9_9FUNG</name>
<dbReference type="InterPro" id="IPR001461">
    <property type="entry name" value="Aspartic_peptidase_A1"/>
</dbReference>
<dbReference type="AlphaFoldDB" id="A0A9P6UGK9"/>
<sequence>MKVTALVVSLAAAVLAVVVDASPLAISPKHGHAVPLTRNPNYKHNTKAQIAKLNKRYPGINILATGSVPLVNVHPDLEYYGTVSVGTPAQKFKLDFDTGSSDIWFPSSTCTTTACKKHVRFNSASSSTFQKDGRKWNIGYGDGSTASGILGSDI</sequence>
<evidence type="ECO:0000256" key="2">
    <source>
        <dbReference type="ARBA" id="ARBA00022750"/>
    </source>
</evidence>
<organism evidence="6 7">
    <name type="scientific">Linnemannia gamsii</name>
    <dbReference type="NCBI Taxonomy" id="64522"/>
    <lineage>
        <taxon>Eukaryota</taxon>
        <taxon>Fungi</taxon>
        <taxon>Fungi incertae sedis</taxon>
        <taxon>Mucoromycota</taxon>
        <taxon>Mortierellomycotina</taxon>
        <taxon>Mortierellomycetes</taxon>
        <taxon>Mortierellales</taxon>
        <taxon>Mortierellaceae</taxon>
        <taxon>Linnemannia</taxon>
    </lineage>
</organism>